<dbReference type="Proteomes" id="UP001595528">
    <property type="component" value="Unassembled WGS sequence"/>
</dbReference>
<keyword evidence="1" id="KW-0812">Transmembrane</keyword>
<dbReference type="SUPFAM" id="SSF53300">
    <property type="entry name" value="vWA-like"/>
    <property type="match status" value="1"/>
</dbReference>
<feature type="domain" description="VWFA" evidence="2">
    <location>
        <begin position="107"/>
        <end position="303"/>
    </location>
</feature>
<feature type="transmembrane region" description="Helical" evidence="1">
    <location>
        <begin position="12"/>
        <end position="35"/>
    </location>
</feature>
<organism evidence="3 4">
    <name type="scientific">Marinibaculum pumilum</name>
    <dbReference type="NCBI Taxonomy" id="1766165"/>
    <lineage>
        <taxon>Bacteria</taxon>
        <taxon>Pseudomonadati</taxon>
        <taxon>Pseudomonadota</taxon>
        <taxon>Alphaproteobacteria</taxon>
        <taxon>Rhodospirillales</taxon>
        <taxon>Rhodospirillaceae</taxon>
        <taxon>Marinibaculum</taxon>
    </lineage>
</organism>
<dbReference type="PANTHER" id="PTHR22550">
    <property type="entry name" value="SPORE GERMINATION PROTEIN"/>
    <property type="match status" value="1"/>
</dbReference>
<dbReference type="CDD" id="cd01467">
    <property type="entry name" value="vWA_BatA_type"/>
    <property type="match status" value="1"/>
</dbReference>
<dbReference type="EMBL" id="JBHRTR010000034">
    <property type="protein sequence ID" value="MFC3229923.1"/>
    <property type="molecule type" value="Genomic_DNA"/>
</dbReference>
<dbReference type="RefSeq" id="WP_379904585.1">
    <property type="nucleotide sequence ID" value="NZ_JBHRTR010000034.1"/>
</dbReference>
<dbReference type="PANTHER" id="PTHR22550:SF18">
    <property type="entry name" value="VWFA DOMAIN-CONTAINING PROTEIN"/>
    <property type="match status" value="1"/>
</dbReference>
<name>A0ABV7L5K3_9PROT</name>
<keyword evidence="4" id="KW-1185">Reference proteome</keyword>
<dbReference type="InterPro" id="IPR036465">
    <property type="entry name" value="vWFA_dom_sf"/>
</dbReference>
<gene>
    <name evidence="3" type="ORF">ACFOGJ_21915</name>
</gene>
<dbReference type="InterPro" id="IPR050768">
    <property type="entry name" value="UPF0353/GerABKA_families"/>
</dbReference>
<evidence type="ECO:0000256" key="1">
    <source>
        <dbReference type="SAM" id="Phobius"/>
    </source>
</evidence>
<keyword evidence="1" id="KW-1133">Transmembrane helix</keyword>
<sequence>MDFGLPNGIDWSGIVLLWPWMLLLLPLPLLVRLLWRRAPEARAGALPVPFFAAVRGLPGAASGSSRGRVRRTALLGLMGLAWIALVVAAARPQWIGEPVALPTEGRDLMMAVDVSGSMEIADMQFRSDGAALDRLTAVKLVGGDFLERRAGDRLGLILFGSRAYLQTPLTADRHSVHEMLRDSAIGLAGTDTALGDAIGLAVKHLKDRPADARVLVLLTDGVNTAGALQPEQAARLARDYGIRIHTIGIGSDRAVVQTPLGPRRLSPDSQLDEAMLRRIADTTGGTYFRARDAGGLAEIYARIDALEPTEGEPATLRPTRALHAWPLALAMLLSGAVAAVHLGRVGMVPQIGSNDKTIA</sequence>
<dbReference type="InterPro" id="IPR002035">
    <property type="entry name" value="VWF_A"/>
</dbReference>
<dbReference type="SMART" id="SM00327">
    <property type="entry name" value="VWA"/>
    <property type="match status" value="1"/>
</dbReference>
<evidence type="ECO:0000259" key="2">
    <source>
        <dbReference type="PROSITE" id="PS50234"/>
    </source>
</evidence>
<protein>
    <submittedName>
        <fullName evidence="3">VWA domain-containing protein</fullName>
    </submittedName>
</protein>
<comment type="caution">
    <text evidence="3">The sequence shown here is derived from an EMBL/GenBank/DDBJ whole genome shotgun (WGS) entry which is preliminary data.</text>
</comment>
<evidence type="ECO:0000313" key="4">
    <source>
        <dbReference type="Proteomes" id="UP001595528"/>
    </source>
</evidence>
<dbReference type="Pfam" id="PF00092">
    <property type="entry name" value="VWA"/>
    <property type="match status" value="1"/>
</dbReference>
<dbReference type="Gene3D" id="3.40.50.410">
    <property type="entry name" value="von Willebrand factor, type A domain"/>
    <property type="match status" value="1"/>
</dbReference>
<dbReference type="PROSITE" id="PS50234">
    <property type="entry name" value="VWFA"/>
    <property type="match status" value="1"/>
</dbReference>
<proteinExistence type="predicted"/>
<keyword evidence="1" id="KW-0472">Membrane</keyword>
<feature type="transmembrane region" description="Helical" evidence="1">
    <location>
        <begin position="72"/>
        <end position="90"/>
    </location>
</feature>
<dbReference type="InterPro" id="IPR033881">
    <property type="entry name" value="vWA_BatA_type"/>
</dbReference>
<evidence type="ECO:0000313" key="3">
    <source>
        <dbReference type="EMBL" id="MFC3229923.1"/>
    </source>
</evidence>
<accession>A0ABV7L5K3</accession>
<reference evidence="4" key="1">
    <citation type="journal article" date="2019" name="Int. J. Syst. Evol. Microbiol.">
        <title>The Global Catalogue of Microorganisms (GCM) 10K type strain sequencing project: providing services to taxonomists for standard genome sequencing and annotation.</title>
        <authorList>
            <consortium name="The Broad Institute Genomics Platform"/>
            <consortium name="The Broad Institute Genome Sequencing Center for Infectious Disease"/>
            <person name="Wu L."/>
            <person name="Ma J."/>
        </authorList>
    </citation>
    <scope>NUCLEOTIDE SEQUENCE [LARGE SCALE GENOMIC DNA]</scope>
    <source>
        <strain evidence="4">KCTC 42964</strain>
    </source>
</reference>